<dbReference type="Gramene" id="BGIOSGA035335-TA">
    <property type="protein sequence ID" value="BGIOSGA035335-PA"/>
    <property type="gene ID" value="BGIOSGA035335"/>
</dbReference>
<dbReference type="EMBL" id="CM000136">
    <property type="protein sequence ID" value="EAY81062.1"/>
    <property type="molecule type" value="Genomic_DNA"/>
</dbReference>
<dbReference type="STRING" id="39946.A2ZEM8"/>
<sequence>MVPRLGWAMVPRLGWAMDSKVFLREKKWPHNGPITFSPPRRDSRHHRLRLSRVGAATATPCNRIPRRRRGALTSKLWPRPRHQSWPGIRVPVRVGLRTPAAMPLTNDNPNTVPAALSQMEDGSIVFPLVRTLLELFGEEQISEIPLMEIYIRRCGISEGMGCHLIEENNFLSGAFTFVVSCPWIKKYTVLLSSILLRLSEIWSQSEWVANLLDLFQDAQFRTSVYNVVAFFENQLLQYVHSFWTDEVASNVSEKLGAKFII</sequence>
<dbReference type="AlphaFoldDB" id="A2ZEM8"/>
<dbReference type="OMA" id="SEGMGCH"/>
<keyword evidence="2" id="KW-1185">Reference proteome</keyword>
<proteinExistence type="predicted"/>
<protein>
    <submittedName>
        <fullName evidence="1">Uncharacterized protein</fullName>
    </submittedName>
</protein>
<evidence type="ECO:0000313" key="2">
    <source>
        <dbReference type="Proteomes" id="UP000007015"/>
    </source>
</evidence>
<evidence type="ECO:0000313" key="1">
    <source>
        <dbReference type="EMBL" id="EAY81062.1"/>
    </source>
</evidence>
<accession>A2ZEM8</accession>
<reference evidence="1 2" key="1">
    <citation type="journal article" date="2005" name="PLoS Biol.">
        <title>The genomes of Oryza sativa: a history of duplications.</title>
        <authorList>
            <person name="Yu J."/>
            <person name="Wang J."/>
            <person name="Lin W."/>
            <person name="Li S."/>
            <person name="Li H."/>
            <person name="Zhou J."/>
            <person name="Ni P."/>
            <person name="Dong W."/>
            <person name="Hu S."/>
            <person name="Zeng C."/>
            <person name="Zhang J."/>
            <person name="Zhang Y."/>
            <person name="Li R."/>
            <person name="Xu Z."/>
            <person name="Li S."/>
            <person name="Li X."/>
            <person name="Zheng H."/>
            <person name="Cong L."/>
            <person name="Lin L."/>
            <person name="Yin J."/>
            <person name="Geng J."/>
            <person name="Li G."/>
            <person name="Shi J."/>
            <person name="Liu J."/>
            <person name="Lv H."/>
            <person name="Li J."/>
            <person name="Wang J."/>
            <person name="Deng Y."/>
            <person name="Ran L."/>
            <person name="Shi X."/>
            <person name="Wang X."/>
            <person name="Wu Q."/>
            <person name="Li C."/>
            <person name="Ren X."/>
            <person name="Wang J."/>
            <person name="Wang X."/>
            <person name="Li D."/>
            <person name="Liu D."/>
            <person name="Zhang X."/>
            <person name="Ji Z."/>
            <person name="Zhao W."/>
            <person name="Sun Y."/>
            <person name="Zhang Z."/>
            <person name="Bao J."/>
            <person name="Han Y."/>
            <person name="Dong L."/>
            <person name="Ji J."/>
            <person name="Chen P."/>
            <person name="Wu S."/>
            <person name="Liu J."/>
            <person name="Xiao Y."/>
            <person name="Bu D."/>
            <person name="Tan J."/>
            <person name="Yang L."/>
            <person name="Ye C."/>
            <person name="Zhang J."/>
            <person name="Xu J."/>
            <person name="Zhou Y."/>
            <person name="Yu Y."/>
            <person name="Zhang B."/>
            <person name="Zhuang S."/>
            <person name="Wei H."/>
            <person name="Liu B."/>
            <person name="Lei M."/>
            <person name="Yu H."/>
            <person name="Li Y."/>
            <person name="Xu H."/>
            <person name="Wei S."/>
            <person name="He X."/>
            <person name="Fang L."/>
            <person name="Zhang Z."/>
            <person name="Zhang Y."/>
            <person name="Huang X."/>
            <person name="Su Z."/>
            <person name="Tong W."/>
            <person name="Li J."/>
            <person name="Tong Z."/>
            <person name="Li S."/>
            <person name="Ye J."/>
            <person name="Wang L."/>
            <person name="Fang L."/>
            <person name="Lei T."/>
            <person name="Chen C."/>
            <person name="Chen H."/>
            <person name="Xu Z."/>
            <person name="Li H."/>
            <person name="Huang H."/>
            <person name="Zhang F."/>
            <person name="Xu H."/>
            <person name="Li N."/>
            <person name="Zhao C."/>
            <person name="Li S."/>
            <person name="Dong L."/>
            <person name="Huang Y."/>
            <person name="Li L."/>
            <person name="Xi Y."/>
            <person name="Qi Q."/>
            <person name="Li W."/>
            <person name="Zhang B."/>
            <person name="Hu W."/>
            <person name="Zhang Y."/>
            <person name="Tian X."/>
            <person name="Jiao Y."/>
            <person name="Liang X."/>
            <person name="Jin J."/>
            <person name="Gao L."/>
            <person name="Zheng W."/>
            <person name="Hao B."/>
            <person name="Liu S."/>
            <person name="Wang W."/>
            <person name="Yuan L."/>
            <person name="Cao M."/>
            <person name="McDermott J."/>
            <person name="Samudrala R."/>
            <person name="Wang J."/>
            <person name="Wong G.K."/>
            <person name="Yang H."/>
        </authorList>
    </citation>
    <scope>NUCLEOTIDE SEQUENCE [LARGE SCALE GENOMIC DNA]</scope>
    <source>
        <strain evidence="2">cv. 93-11</strain>
    </source>
</reference>
<name>A2ZEM8_ORYSI</name>
<gene>
    <name evidence="1" type="ORF">OsI_36244</name>
</gene>
<dbReference type="Proteomes" id="UP000007015">
    <property type="component" value="Chromosome 11"/>
</dbReference>
<dbReference type="HOGENOM" id="CLU_1067076_0_0_1"/>
<organism evidence="1 2">
    <name type="scientific">Oryza sativa subsp. indica</name>
    <name type="common">Rice</name>
    <dbReference type="NCBI Taxonomy" id="39946"/>
    <lineage>
        <taxon>Eukaryota</taxon>
        <taxon>Viridiplantae</taxon>
        <taxon>Streptophyta</taxon>
        <taxon>Embryophyta</taxon>
        <taxon>Tracheophyta</taxon>
        <taxon>Spermatophyta</taxon>
        <taxon>Magnoliopsida</taxon>
        <taxon>Liliopsida</taxon>
        <taxon>Poales</taxon>
        <taxon>Poaceae</taxon>
        <taxon>BOP clade</taxon>
        <taxon>Oryzoideae</taxon>
        <taxon>Oryzeae</taxon>
        <taxon>Oryzinae</taxon>
        <taxon>Oryza</taxon>
        <taxon>Oryza sativa</taxon>
    </lineage>
</organism>